<evidence type="ECO:0000256" key="5">
    <source>
        <dbReference type="ARBA" id="ARBA00023136"/>
    </source>
</evidence>
<comment type="caution">
    <text evidence="7">The sequence shown here is derived from an EMBL/GenBank/DDBJ whole genome shotgun (WGS) entry which is preliminary data.</text>
</comment>
<dbReference type="SUPFAM" id="SSF81321">
    <property type="entry name" value="Family A G protein-coupled receptor-like"/>
    <property type="match status" value="1"/>
</dbReference>
<evidence type="ECO:0000313" key="8">
    <source>
        <dbReference type="Proteomes" id="UP001432027"/>
    </source>
</evidence>
<dbReference type="Pfam" id="PF10317">
    <property type="entry name" value="7TM_GPCR_Srd"/>
    <property type="match status" value="1"/>
</dbReference>
<feature type="transmembrane region" description="Helical" evidence="6">
    <location>
        <begin position="179"/>
        <end position="200"/>
    </location>
</feature>
<feature type="non-terminal residue" evidence="7">
    <location>
        <position position="1"/>
    </location>
</feature>
<evidence type="ECO:0000256" key="2">
    <source>
        <dbReference type="ARBA" id="ARBA00009166"/>
    </source>
</evidence>
<dbReference type="GO" id="GO:0016020">
    <property type="term" value="C:membrane"/>
    <property type="evidence" value="ECO:0007669"/>
    <property type="project" value="UniProtKB-SubCell"/>
</dbReference>
<evidence type="ECO:0000256" key="6">
    <source>
        <dbReference type="SAM" id="Phobius"/>
    </source>
</evidence>
<feature type="transmembrane region" description="Helical" evidence="6">
    <location>
        <begin position="7"/>
        <end position="25"/>
    </location>
</feature>
<comment type="subcellular location">
    <subcellularLocation>
        <location evidence="1">Membrane</location>
        <topology evidence="1">Multi-pass membrane protein</topology>
    </subcellularLocation>
</comment>
<accession>A0AAV5UCZ1</accession>
<reference evidence="7" key="1">
    <citation type="submission" date="2023-10" db="EMBL/GenBank/DDBJ databases">
        <title>Genome assembly of Pristionchus species.</title>
        <authorList>
            <person name="Yoshida K."/>
            <person name="Sommer R.J."/>
        </authorList>
    </citation>
    <scope>NUCLEOTIDE SEQUENCE</scope>
    <source>
        <strain evidence="7">RS0144</strain>
    </source>
</reference>
<keyword evidence="8" id="KW-1185">Reference proteome</keyword>
<evidence type="ECO:0000256" key="4">
    <source>
        <dbReference type="ARBA" id="ARBA00022989"/>
    </source>
</evidence>
<dbReference type="InterPro" id="IPR019421">
    <property type="entry name" value="7TM_GPCR_serpentine_rcpt_Srd"/>
</dbReference>
<evidence type="ECO:0000256" key="1">
    <source>
        <dbReference type="ARBA" id="ARBA00004141"/>
    </source>
</evidence>
<evidence type="ECO:0008006" key="9">
    <source>
        <dbReference type="Google" id="ProtNLM"/>
    </source>
</evidence>
<comment type="similarity">
    <text evidence="2">Belongs to the nematode receptor-like protein srd family.</text>
</comment>
<dbReference type="PANTHER" id="PTHR22945:SF40">
    <property type="entry name" value="SERPENTINE RECEPTOR, CLASS D (DELTA)-RELATED"/>
    <property type="match status" value="1"/>
</dbReference>
<dbReference type="PANTHER" id="PTHR22945">
    <property type="entry name" value="SERPENTINE RECEPTOR, CLASS D DELTA"/>
    <property type="match status" value="1"/>
</dbReference>
<evidence type="ECO:0000313" key="7">
    <source>
        <dbReference type="EMBL" id="GMT04841.1"/>
    </source>
</evidence>
<keyword evidence="4 6" id="KW-1133">Transmembrane helix</keyword>
<dbReference type="Proteomes" id="UP001432027">
    <property type="component" value="Unassembled WGS sequence"/>
</dbReference>
<keyword evidence="5 6" id="KW-0472">Membrane</keyword>
<feature type="transmembrane region" description="Helical" evidence="6">
    <location>
        <begin position="121"/>
        <end position="143"/>
    </location>
</feature>
<dbReference type="InterPro" id="IPR050920">
    <property type="entry name" value="Nematode_rcpt-like_delta"/>
</dbReference>
<name>A0AAV5UCZ1_9BILA</name>
<dbReference type="EMBL" id="BTSX01000006">
    <property type="protein sequence ID" value="GMT04841.1"/>
    <property type="molecule type" value="Genomic_DNA"/>
</dbReference>
<sequence length="316" mass="35300">AISFHGSCDAIGTLSNLLLLIAIILRSPPNLRSYSVILLNSVSIDLIACFCSLVVMIRVIPADSVLAYIYLGPCTLTSVFICHFAYTVMLHTFAHSLYLIIVSFSYRFYVLKRPSPSRFRLFLICIVVYLPSLCLMIIFLFALDPQNELLEAVLLVKPDFEFNQGYMYAGHASIFKPRIAFTIVFMILPALPAIIVIFILRYRVLRILRQNADSMSKKTHDQHANLVKVLSFQSLLPIFFFGGGVSYVICQTGLICSVAQEHLTMAIWGIMPAAAPLITLYYVRPYKSFVLSLARSPMSVVTPRGTASTVISNPHS</sequence>
<dbReference type="AlphaFoldDB" id="A0AAV5UCZ1"/>
<feature type="transmembrane region" description="Helical" evidence="6">
    <location>
        <begin position="238"/>
        <end position="260"/>
    </location>
</feature>
<proteinExistence type="inferred from homology"/>
<keyword evidence="3 6" id="KW-0812">Transmembrane</keyword>
<feature type="transmembrane region" description="Helical" evidence="6">
    <location>
        <begin position="266"/>
        <end position="283"/>
    </location>
</feature>
<evidence type="ECO:0000256" key="3">
    <source>
        <dbReference type="ARBA" id="ARBA00022692"/>
    </source>
</evidence>
<organism evidence="7 8">
    <name type="scientific">Pristionchus entomophagus</name>
    <dbReference type="NCBI Taxonomy" id="358040"/>
    <lineage>
        <taxon>Eukaryota</taxon>
        <taxon>Metazoa</taxon>
        <taxon>Ecdysozoa</taxon>
        <taxon>Nematoda</taxon>
        <taxon>Chromadorea</taxon>
        <taxon>Rhabditida</taxon>
        <taxon>Rhabditina</taxon>
        <taxon>Diplogasteromorpha</taxon>
        <taxon>Diplogasteroidea</taxon>
        <taxon>Neodiplogasteridae</taxon>
        <taxon>Pristionchus</taxon>
    </lineage>
</organism>
<feature type="transmembrane region" description="Helical" evidence="6">
    <location>
        <begin position="67"/>
        <end position="86"/>
    </location>
</feature>
<gene>
    <name evidence="7" type="ORF">PENTCL1PPCAC_27015</name>
</gene>
<protein>
    <recommendedName>
        <fullName evidence="9">G protein-coupled receptor</fullName>
    </recommendedName>
</protein>
<dbReference type="Gene3D" id="1.20.1070.10">
    <property type="entry name" value="Rhodopsin 7-helix transmembrane proteins"/>
    <property type="match status" value="1"/>
</dbReference>
<feature type="transmembrane region" description="Helical" evidence="6">
    <location>
        <begin position="37"/>
        <end position="60"/>
    </location>
</feature>
<feature type="transmembrane region" description="Helical" evidence="6">
    <location>
        <begin position="92"/>
        <end position="109"/>
    </location>
</feature>